<feature type="signal peptide" evidence="1">
    <location>
        <begin position="1"/>
        <end position="19"/>
    </location>
</feature>
<keyword evidence="3" id="KW-1185">Reference proteome</keyword>
<proteinExistence type="predicted"/>
<sequence length="166" mass="17992">MTPIRLALTLLFAAPAALAQDLPAPDADPLLTVSGEIGCTNDGDSAVFDRAMLESMNPVTIETETIWTDGVQSFTGVPLGEILSAACAEGSAIQATAINDYAVEIPRADWEREGPVVAYLNNGEPMSVRDKGPLWIVYPYDSEPEFQSEVTYSRSIWQLDRIVVTE</sequence>
<protein>
    <recommendedName>
        <fullName evidence="4">Oxidoreductase molybdopterin-binding domain-containing protein</fullName>
    </recommendedName>
</protein>
<name>A0A1I1X563_9RHOB</name>
<dbReference type="EMBL" id="FOMS01000005">
    <property type="protein sequence ID" value="SFE00813.1"/>
    <property type="molecule type" value="Genomic_DNA"/>
</dbReference>
<dbReference type="OrthoDB" id="9798763at2"/>
<dbReference type="RefSeq" id="WP_149755710.1">
    <property type="nucleotide sequence ID" value="NZ_FOMS01000005.1"/>
</dbReference>
<evidence type="ECO:0000313" key="3">
    <source>
        <dbReference type="Proteomes" id="UP000325289"/>
    </source>
</evidence>
<organism evidence="2 3">
    <name type="scientific">Roseivivax sediminis</name>
    <dbReference type="NCBI Taxonomy" id="936889"/>
    <lineage>
        <taxon>Bacteria</taxon>
        <taxon>Pseudomonadati</taxon>
        <taxon>Pseudomonadota</taxon>
        <taxon>Alphaproteobacteria</taxon>
        <taxon>Rhodobacterales</taxon>
        <taxon>Roseobacteraceae</taxon>
        <taxon>Roseivivax</taxon>
    </lineage>
</organism>
<gene>
    <name evidence="2" type="ORF">SAMN04515678_105181</name>
</gene>
<dbReference type="AlphaFoldDB" id="A0A1I1X563"/>
<evidence type="ECO:0008006" key="4">
    <source>
        <dbReference type="Google" id="ProtNLM"/>
    </source>
</evidence>
<dbReference type="SUPFAM" id="SSF56524">
    <property type="entry name" value="Oxidoreductase molybdopterin-binding domain"/>
    <property type="match status" value="1"/>
</dbReference>
<keyword evidence="1" id="KW-0732">Signal</keyword>
<dbReference type="Proteomes" id="UP000325289">
    <property type="component" value="Unassembled WGS sequence"/>
</dbReference>
<accession>A0A1I1X563</accession>
<reference evidence="2 3" key="1">
    <citation type="submission" date="2016-10" db="EMBL/GenBank/DDBJ databases">
        <authorList>
            <person name="Varghese N."/>
            <person name="Submissions S."/>
        </authorList>
    </citation>
    <scope>NUCLEOTIDE SEQUENCE [LARGE SCALE GENOMIC DNA]</scope>
    <source>
        <strain evidence="3">YIM D21,KCTC 23444,ACCC 10710</strain>
    </source>
</reference>
<dbReference type="InterPro" id="IPR036374">
    <property type="entry name" value="OxRdtase_Mopterin-bd_sf"/>
</dbReference>
<evidence type="ECO:0000256" key="1">
    <source>
        <dbReference type="SAM" id="SignalP"/>
    </source>
</evidence>
<evidence type="ECO:0000313" key="2">
    <source>
        <dbReference type="EMBL" id="SFE00813.1"/>
    </source>
</evidence>
<feature type="chain" id="PRO_5009301991" description="Oxidoreductase molybdopterin-binding domain-containing protein" evidence="1">
    <location>
        <begin position="20"/>
        <end position="166"/>
    </location>
</feature>